<dbReference type="InterPro" id="IPR002295">
    <property type="entry name" value="N4/N6-MTase_EcoPI_Mod-like"/>
</dbReference>
<dbReference type="PROSITE" id="PS00092">
    <property type="entry name" value="N6_MTASE"/>
    <property type="match status" value="1"/>
</dbReference>
<dbReference type="GO" id="GO:0009307">
    <property type="term" value="P:DNA restriction-modification system"/>
    <property type="evidence" value="ECO:0007669"/>
    <property type="project" value="UniProtKB-KW"/>
</dbReference>
<evidence type="ECO:0000256" key="4">
    <source>
        <dbReference type="ARBA" id="ARBA00022691"/>
    </source>
</evidence>
<proteinExistence type="inferred from homology"/>
<gene>
    <name evidence="8" type="ORF">N495_10550</name>
</gene>
<dbReference type="InterPro" id="IPR002052">
    <property type="entry name" value="DNA_methylase_N6_adenine_CS"/>
</dbReference>
<dbReference type="GO" id="GO:0008170">
    <property type="term" value="F:N-methyltransferase activity"/>
    <property type="evidence" value="ECO:0007669"/>
    <property type="project" value="InterPro"/>
</dbReference>
<comment type="similarity">
    <text evidence="1">Belongs to the N(4)/N(6)-methyltransferase family.</text>
</comment>
<reference evidence="8 9" key="1">
    <citation type="submission" date="2014-06" db="EMBL/GenBank/DDBJ databases">
        <title>Genome characterization of distinct group I Clostridium botulinum lineages.</title>
        <authorList>
            <person name="Giordani F."/>
            <person name="Anselmo A."/>
            <person name="Fillo S."/>
            <person name="Palozzi A.M."/>
            <person name="Fortunato A."/>
            <person name="Gentile B."/>
            <person name="Ciammaruconi A."/>
            <person name="Anniballi F."/>
            <person name="De Medici D."/>
            <person name="Lista F."/>
        </authorList>
    </citation>
    <scope>NUCLEOTIDE SEQUENCE [LARGE SCALE GENOMIC DNA]</scope>
    <source>
        <strain evidence="8 9">B2 450</strain>
    </source>
</reference>
<dbReference type="GO" id="GO:0032259">
    <property type="term" value="P:methylation"/>
    <property type="evidence" value="ECO:0007669"/>
    <property type="project" value="UniProtKB-KW"/>
</dbReference>
<evidence type="ECO:0000256" key="3">
    <source>
        <dbReference type="ARBA" id="ARBA00022679"/>
    </source>
</evidence>
<dbReference type="Pfam" id="PF12564">
    <property type="entry name" value="TypeIII_RM_meth"/>
    <property type="match status" value="1"/>
</dbReference>
<evidence type="ECO:0000256" key="2">
    <source>
        <dbReference type="ARBA" id="ARBA00022603"/>
    </source>
</evidence>
<dbReference type="Gene3D" id="3.40.50.150">
    <property type="entry name" value="Vaccinia Virus protein VP39"/>
    <property type="match status" value="1"/>
</dbReference>
<dbReference type="Proteomes" id="UP000032250">
    <property type="component" value="Unassembled WGS sequence"/>
</dbReference>
<evidence type="ECO:0000256" key="5">
    <source>
        <dbReference type="ARBA" id="ARBA00022747"/>
    </source>
</evidence>
<dbReference type="EMBL" id="JXSU01000007">
    <property type="protein sequence ID" value="KIS24007.1"/>
    <property type="molecule type" value="Genomic_DNA"/>
</dbReference>
<feature type="domain" description="DNA methylase N-4/N-6" evidence="6">
    <location>
        <begin position="203"/>
        <end position="505"/>
    </location>
</feature>
<feature type="domain" description="Type III restriction/modification enzyme methylation subunit" evidence="7">
    <location>
        <begin position="41"/>
        <end position="96"/>
    </location>
</feature>
<comment type="caution">
    <text evidence="8">The sequence shown here is derived from an EMBL/GenBank/DDBJ whole genome shotgun (WGS) entry which is preliminary data.</text>
</comment>
<dbReference type="GO" id="GO:0003677">
    <property type="term" value="F:DNA binding"/>
    <property type="evidence" value="ECO:0007669"/>
    <property type="project" value="InterPro"/>
</dbReference>
<keyword evidence="3" id="KW-0808">Transferase</keyword>
<dbReference type="PIRSF" id="PIRSF015855">
    <property type="entry name" value="TypeIII_Mtase_mKpnI"/>
    <property type="match status" value="1"/>
</dbReference>
<evidence type="ECO:0000259" key="7">
    <source>
        <dbReference type="Pfam" id="PF12564"/>
    </source>
</evidence>
<evidence type="ECO:0000313" key="9">
    <source>
        <dbReference type="Proteomes" id="UP000032250"/>
    </source>
</evidence>
<dbReference type="SUPFAM" id="SSF53335">
    <property type="entry name" value="S-adenosyl-L-methionine-dependent methyltransferases"/>
    <property type="match status" value="1"/>
</dbReference>
<sequence>MVVESKLMLEVKTILKGFGDKYFDGDKLKKHKVTEDLNAYDEKLIQSLLNNKTINRDFVISLNGKEIFKLNEFIDMFQYKEFWQDSYTKYANKIGLTVGGKFIDECEDVVLDFPYKDTVLKAGMTKEDKQKEDLIPNEMFLNETIAKDEIDILLDKKIFKNVKKYSAEGVKPISEFKGNDNLIVKGNNLIALHSLRDKYAGKIKLIYMDPPYNTGSDSFLYNDKYNHSSWLTFMKNRLEIARDLLSVDGSIWINIDDDESHYLKVLSDSILGRNNFITNIIWKKKYSPQNDAKFFSDMHDHILVYAKNKENYNVNGLLRSEEMNRRYKNPDNDPRGLWKSGDLSVRTYNANTDYEIVTPSGRKVNPPESRCWRVSKEKFQELVADNRIWFGEDGNNVPSLKRFLTDVKQTVTPQTIWDVLCDYESIWDYSEVGHNQDARREILALKFDNADFKTPKPEKLIQRILTIGTDEEDIVLDFFMGSSTTQVVAMKMNRKFIGIEQMDYINTISVPRLQKVIEGEQGGISKDVNWQGGGSFIYAELFEKNAGFIKEILNSKTTEDLKKTYANMIFTSDLDFRADLSKIDWTMSFEDNQKLLVKIIDKNQLYFNYSEIDDSEVSECLTNEEIAFNKNFYEELEV</sequence>
<dbReference type="AlphaFoldDB" id="A0A0D1BW45"/>
<keyword evidence="5" id="KW-0680">Restriction system</keyword>
<dbReference type="PATRIC" id="fig|1379739.3.peg.2478"/>
<name>A0A0D1BW45_CLOBO</name>
<evidence type="ECO:0000259" key="6">
    <source>
        <dbReference type="Pfam" id="PF01555"/>
    </source>
</evidence>
<dbReference type="PRINTS" id="PR00508">
    <property type="entry name" value="S21N4MTFRASE"/>
</dbReference>
<dbReference type="InterPro" id="IPR022221">
    <property type="entry name" value="TypeIII_RM_meth"/>
</dbReference>
<evidence type="ECO:0000256" key="1">
    <source>
        <dbReference type="ARBA" id="ARBA00006594"/>
    </source>
</evidence>
<keyword evidence="2" id="KW-0489">Methyltransferase</keyword>
<dbReference type="InterPro" id="IPR001091">
    <property type="entry name" value="RM_Methyltransferase"/>
</dbReference>
<dbReference type="InterPro" id="IPR002941">
    <property type="entry name" value="DNA_methylase_N4/N6"/>
</dbReference>
<dbReference type="HOGENOM" id="CLU_029607_1_0_9"/>
<dbReference type="RefSeq" id="WP_043032004.1">
    <property type="nucleotide sequence ID" value="NZ_JXSU01000007.1"/>
</dbReference>
<dbReference type="InterPro" id="IPR029063">
    <property type="entry name" value="SAM-dependent_MTases_sf"/>
</dbReference>
<dbReference type="Pfam" id="PF01555">
    <property type="entry name" value="N6_N4_Mtase"/>
    <property type="match status" value="1"/>
</dbReference>
<evidence type="ECO:0000313" key="8">
    <source>
        <dbReference type="EMBL" id="KIS24007.1"/>
    </source>
</evidence>
<dbReference type="REBASE" id="111806">
    <property type="entry name" value="M.CboB2450ORF10550P"/>
</dbReference>
<organism evidence="8 9">
    <name type="scientific">Clostridium botulinum B2 450</name>
    <dbReference type="NCBI Taxonomy" id="1379739"/>
    <lineage>
        <taxon>Bacteria</taxon>
        <taxon>Bacillati</taxon>
        <taxon>Bacillota</taxon>
        <taxon>Clostridia</taxon>
        <taxon>Eubacteriales</taxon>
        <taxon>Clostridiaceae</taxon>
        <taxon>Clostridium</taxon>
    </lineage>
</organism>
<dbReference type="OrthoDB" id="9800801at2"/>
<keyword evidence="4" id="KW-0949">S-adenosyl-L-methionine</keyword>
<accession>A0A0D1BW45</accession>
<protein>
    <submittedName>
        <fullName evidence="8">Type III restriction-modification system methylation subunit</fullName>
    </submittedName>
</protein>